<protein>
    <recommendedName>
        <fullName evidence="2">Dimethylamine monooxygenase subunit DmmA-like C-terminal domain-containing protein</fullName>
    </recommendedName>
</protein>
<evidence type="ECO:0000313" key="3">
    <source>
        <dbReference type="EMBL" id="KAB1638163.1"/>
    </source>
</evidence>
<evidence type="ECO:0000259" key="2">
    <source>
        <dbReference type="Pfam" id="PF22289"/>
    </source>
</evidence>
<feature type="region of interest" description="Disordered" evidence="1">
    <location>
        <begin position="50"/>
        <end position="85"/>
    </location>
</feature>
<feature type="compositionally biased region" description="Low complexity" evidence="1">
    <location>
        <begin position="56"/>
        <end position="70"/>
    </location>
</feature>
<evidence type="ECO:0000256" key="1">
    <source>
        <dbReference type="SAM" id="MobiDB-lite"/>
    </source>
</evidence>
<gene>
    <name evidence="3" type="ORF">F8O03_07070</name>
</gene>
<evidence type="ECO:0000313" key="4">
    <source>
        <dbReference type="Proteomes" id="UP000490386"/>
    </source>
</evidence>
<comment type="caution">
    <text evidence="3">The sequence shown here is derived from an EMBL/GenBank/DDBJ whole genome shotgun (WGS) entry which is preliminary data.</text>
</comment>
<organism evidence="3 4">
    <name type="scientific">Pseudoclavibacter terrae</name>
    <dbReference type="NCBI Taxonomy" id="1530195"/>
    <lineage>
        <taxon>Bacteria</taxon>
        <taxon>Bacillati</taxon>
        <taxon>Actinomycetota</taxon>
        <taxon>Actinomycetes</taxon>
        <taxon>Micrococcales</taxon>
        <taxon>Microbacteriaceae</taxon>
        <taxon>Pseudoclavibacter</taxon>
    </lineage>
</organism>
<dbReference type="Pfam" id="PF22289">
    <property type="entry name" value="DmmA-like_C"/>
    <property type="match status" value="1"/>
</dbReference>
<sequence>MSATATSSARWRRLLEAGGRAATDSWSGSVAPARTMTFLVGAASTASIGGVPDDTASSGVARGAAVSRSAEPTGDGQPGPGEGALVALDDATSTASRARILEALRVARTGWRFRVVGDELALGPLRAVLHDAGVLDEEIQFVLTAPEPGVAEVPVHCGHCQAKTSAPTGGSVPCSGCGLHLTVYPHFSRRQGAYLGYFADAELTEPDVDSAAGIRARIVAAERRQSEPVLA</sequence>
<dbReference type="Proteomes" id="UP000490386">
    <property type="component" value="Unassembled WGS sequence"/>
</dbReference>
<dbReference type="RefSeq" id="WP_151423259.1">
    <property type="nucleotide sequence ID" value="NZ_WBJX01000002.1"/>
</dbReference>
<dbReference type="AlphaFoldDB" id="A0A7J5B2C8"/>
<name>A0A7J5B2C8_9MICO</name>
<dbReference type="InterPro" id="IPR048037">
    <property type="entry name" value="DmmA-like_C"/>
</dbReference>
<keyword evidence="4" id="KW-1185">Reference proteome</keyword>
<dbReference type="NCBIfam" id="NF041259">
    <property type="entry name" value="mono_DmmA_fam"/>
    <property type="match status" value="1"/>
</dbReference>
<feature type="domain" description="Dimethylamine monooxygenase subunit DmmA-like C-terminal" evidence="2">
    <location>
        <begin position="155"/>
        <end position="196"/>
    </location>
</feature>
<reference evidence="3 4" key="1">
    <citation type="submission" date="2019-09" db="EMBL/GenBank/DDBJ databases">
        <title>Phylogeny of genus Pseudoclavibacter and closely related genus.</title>
        <authorList>
            <person name="Li Y."/>
        </authorList>
    </citation>
    <scope>NUCLEOTIDE SEQUENCE [LARGE SCALE GENOMIC DNA]</scope>
    <source>
        <strain evidence="3 4">THG-MD12</strain>
    </source>
</reference>
<dbReference type="OrthoDB" id="3579011at2"/>
<proteinExistence type="predicted"/>
<dbReference type="EMBL" id="WBJX01000002">
    <property type="protein sequence ID" value="KAB1638163.1"/>
    <property type="molecule type" value="Genomic_DNA"/>
</dbReference>
<accession>A0A7J5B2C8</accession>